<protein>
    <recommendedName>
        <fullName evidence="3">cellulase</fullName>
        <ecNumber evidence="3">3.2.1.4</ecNumber>
    </recommendedName>
</protein>
<dbReference type="InterPro" id="IPR001547">
    <property type="entry name" value="Glyco_hydro_5"/>
</dbReference>
<name>A0A151GH39_DRECN</name>
<dbReference type="EMBL" id="LAYC01000002">
    <property type="protein sequence ID" value="KYK56409.1"/>
    <property type="molecule type" value="Genomic_DNA"/>
</dbReference>
<dbReference type="STRING" id="98403.A0A151GH39"/>
<evidence type="ECO:0000256" key="4">
    <source>
        <dbReference type="ARBA" id="ARBA00022801"/>
    </source>
</evidence>
<dbReference type="Pfam" id="PF00150">
    <property type="entry name" value="Cellulase"/>
    <property type="match status" value="1"/>
</dbReference>
<comment type="catalytic activity">
    <reaction evidence="1">
        <text>Endohydrolysis of (1-&gt;4)-beta-D-glucosidic linkages in cellulose, lichenin and cereal beta-D-glucans.</text>
        <dbReference type="EC" id="3.2.1.4"/>
    </reaction>
</comment>
<keyword evidence="5 6" id="KW-0326">Glycosidase</keyword>
<dbReference type="PANTHER" id="PTHR34142:SF5">
    <property type="entry name" value="CBM1 DOMAIN-CONTAINING PROTEIN"/>
    <property type="match status" value="1"/>
</dbReference>
<dbReference type="SUPFAM" id="SSF51445">
    <property type="entry name" value="(Trans)glycosidases"/>
    <property type="match status" value="1"/>
</dbReference>
<proteinExistence type="inferred from homology"/>
<dbReference type="InterPro" id="IPR018087">
    <property type="entry name" value="Glyco_hydro_5_CS"/>
</dbReference>
<evidence type="ECO:0000256" key="7">
    <source>
        <dbReference type="SAM" id="MobiDB-lite"/>
    </source>
</evidence>
<keyword evidence="4 6" id="KW-0378">Hydrolase</keyword>
<reference evidence="9 10" key="1">
    <citation type="journal article" date="2016" name="Sci. Rep.">
        <title>Insights into Adaptations to a Near-Obligate Nematode Endoparasitic Lifestyle from the Finished Genome of Drechmeria coniospora.</title>
        <authorList>
            <person name="Zhang L."/>
            <person name="Zhou Z."/>
            <person name="Guo Q."/>
            <person name="Fokkens L."/>
            <person name="Miskei M."/>
            <person name="Pocsi I."/>
            <person name="Zhang W."/>
            <person name="Chen M."/>
            <person name="Wang L."/>
            <person name="Sun Y."/>
            <person name="Donzelli B.G."/>
            <person name="Gibson D.M."/>
            <person name="Nelson D.R."/>
            <person name="Luo J.G."/>
            <person name="Rep M."/>
            <person name="Liu H."/>
            <person name="Yang S."/>
            <person name="Wang J."/>
            <person name="Krasnoff S.B."/>
            <person name="Xu Y."/>
            <person name="Molnar I."/>
            <person name="Lin M."/>
        </authorList>
    </citation>
    <scope>NUCLEOTIDE SEQUENCE [LARGE SCALE GENOMIC DNA]</scope>
    <source>
        <strain evidence="9 10">ARSEF 6962</strain>
    </source>
</reference>
<evidence type="ECO:0000313" key="10">
    <source>
        <dbReference type="Proteomes" id="UP000076580"/>
    </source>
</evidence>
<dbReference type="PANTHER" id="PTHR34142">
    <property type="entry name" value="ENDO-BETA-1,4-GLUCANASE A"/>
    <property type="match status" value="1"/>
</dbReference>
<evidence type="ECO:0000256" key="6">
    <source>
        <dbReference type="RuleBase" id="RU361153"/>
    </source>
</evidence>
<keyword evidence="10" id="KW-1185">Reference proteome</keyword>
<dbReference type="AlphaFoldDB" id="A0A151GH39"/>
<accession>A0A151GH39</accession>
<feature type="compositionally biased region" description="Polar residues" evidence="7">
    <location>
        <begin position="516"/>
        <end position="528"/>
    </location>
</feature>
<dbReference type="RefSeq" id="XP_040655761.1">
    <property type="nucleotide sequence ID" value="XM_040800728.1"/>
</dbReference>
<comment type="caution">
    <text evidence="9">The sequence shown here is derived from an EMBL/GenBank/DDBJ whole genome shotgun (WGS) entry which is preliminary data.</text>
</comment>
<dbReference type="InterPro" id="IPR017853">
    <property type="entry name" value="GH"/>
</dbReference>
<feature type="region of interest" description="Disordered" evidence="7">
    <location>
        <begin position="508"/>
        <end position="532"/>
    </location>
</feature>
<evidence type="ECO:0000313" key="9">
    <source>
        <dbReference type="EMBL" id="KYK56409.1"/>
    </source>
</evidence>
<dbReference type="EC" id="3.2.1.4" evidence="3"/>
<gene>
    <name evidence="9" type="ORF">DCS_03409</name>
</gene>
<comment type="similarity">
    <text evidence="2 6">Belongs to the glycosyl hydrolase 5 (cellulase A) family.</text>
</comment>
<evidence type="ECO:0000256" key="3">
    <source>
        <dbReference type="ARBA" id="ARBA00012601"/>
    </source>
</evidence>
<sequence>MNARDACRVAVARLQDRSDAELADRFWRRRGLIGQLGRVDDMHPRRGGQTWYAMRIPRHAPHERWVQGLYMRASTLYLSLQVPTKNRGTQGKYRTLARTNDVLFKSSLVYENDPTAACHANLRGNNDHEQYIISSTILYFEVSVHAVAASHRPLVPAACSSMYSYMQGIAIPGIDFGCDIDGSCPSKAKLVPLKAYRGGDGEGQMKHFVEDDGLNMFRLPITWQYAVKGKRGRKLDAVQFGVYDRLMQACLDTGAYCIIDLHNFARYDGAIIGQSGPDGITDDHFTALWAEMATKYAADERVVFGLMNEPHDVDIEIWAQTCQKAVTAIREAGAEKHLILLPGSNFSSAETFVSGGSAKCLAAITNPDGSTDGLLMDLHKYLDINNSGSFRECTTDNVAAFQSVATWLRKNKRQAIVSETGASMDPTNQFIADNTDVFVGFVGWAAGSFDSTYTLTLTPIANNGSYKDNKLMKKCIIDVFGPTPAKTIPSPTADSLVTPTRQILHETAQEVGSPLPSATDSESDNAASSRRFGSPRGPLALPILVALIHAIWLMC</sequence>
<dbReference type="GO" id="GO:0009251">
    <property type="term" value="P:glucan catabolic process"/>
    <property type="evidence" value="ECO:0007669"/>
    <property type="project" value="TreeGrafter"/>
</dbReference>
<dbReference type="Gene3D" id="3.20.20.80">
    <property type="entry name" value="Glycosidases"/>
    <property type="match status" value="1"/>
</dbReference>
<dbReference type="Proteomes" id="UP000076580">
    <property type="component" value="Chromosome 02"/>
</dbReference>
<dbReference type="GeneID" id="63716052"/>
<evidence type="ECO:0000256" key="2">
    <source>
        <dbReference type="ARBA" id="ARBA00005641"/>
    </source>
</evidence>
<organism evidence="9 10">
    <name type="scientific">Drechmeria coniospora</name>
    <name type="common">Nematophagous fungus</name>
    <name type="synonym">Meria coniospora</name>
    <dbReference type="NCBI Taxonomy" id="98403"/>
    <lineage>
        <taxon>Eukaryota</taxon>
        <taxon>Fungi</taxon>
        <taxon>Dikarya</taxon>
        <taxon>Ascomycota</taxon>
        <taxon>Pezizomycotina</taxon>
        <taxon>Sordariomycetes</taxon>
        <taxon>Hypocreomycetidae</taxon>
        <taxon>Hypocreales</taxon>
        <taxon>Ophiocordycipitaceae</taxon>
        <taxon>Drechmeria</taxon>
    </lineage>
</organism>
<evidence type="ECO:0000256" key="1">
    <source>
        <dbReference type="ARBA" id="ARBA00000966"/>
    </source>
</evidence>
<evidence type="ECO:0000256" key="5">
    <source>
        <dbReference type="ARBA" id="ARBA00023295"/>
    </source>
</evidence>
<dbReference type="InParanoid" id="A0A151GH39"/>
<dbReference type="PROSITE" id="PS00659">
    <property type="entry name" value="GLYCOSYL_HYDROL_F5"/>
    <property type="match status" value="1"/>
</dbReference>
<evidence type="ECO:0000259" key="8">
    <source>
        <dbReference type="Pfam" id="PF00150"/>
    </source>
</evidence>
<dbReference type="GO" id="GO:0008810">
    <property type="term" value="F:cellulase activity"/>
    <property type="evidence" value="ECO:0007669"/>
    <property type="project" value="UniProtKB-EC"/>
</dbReference>
<feature type="domain" description="Glycoside hydrolase family 5" evidence="8">
    <location>
        <begin position="201"/>
        <end position="423"/>
    </location>
</feature>